<sequence length="294" mass="31330">MPVLVGAATFGGRHDQGMAFVVDLTERKRAQEKIRESERRYSKLQMELAHVNRVTTMGELSVSIAHEVMQPIAATVNNAQAALHFLNAQPPNLEGAREALGATVKAGNRSADIIGRIRALVKKAPPSKDALEINGAILECIALTRCEIVNNGVSVQTQLAEGLPLIQGDRVQLQQVILNLIVNAIEALSGVDEGARELLIRTGKAEPDAVLVAVQDCGPGLDPANPEHLFEAFHTTKPDGMGMGLSICRAIVESHGGRLWATANEPRGAVFQLTLPSKRDEAVTAGPTGQMPVA</sequence>
<feature type="domain" description="Histidine kinase" evidence="10">
    <location>
        <begin position="63"/>
        <end position="279"/>
    </location>
</feature>
<gene>
    <name evidence="11" type="ORF">RFN29_29750</name>
</gene>
<keyword evidence="9" id="KW-0175">Coiled coil</keyword>
<keyword evidence="5" id="KW-0547">Nucleotide-binding</keyword>
<evidence type="ECO:0000313" key="12">
    <source>
        <dbReference type="Proteomes" id="UP001271249"/>
    </source>
</evidence>
<evidence type="ECO:0000313" key="11">
    <source>
        <dbReference type="EMBL" id="MDX8495747.1"/>
    </source>
</evidence>
<name>A0ABU4Z923_9HYPH</name>
<keyword evidence="6" id="KW-0418">Kinase</keyword>
<keyword evidence="7 11" id="KW-0067">ATP-binding</keyword>
<keyword evidence="3" id="KW-0597">Phosphoprotein</keyword>
<evidence type="ECO:0000256" key="9">
    <source>
        <dbReference type="SAM" id="Coils"/>
    </source>
</evidence>
<proteinExistence type="predicted"/>
<evidence type="ECO:0000256" key="8">
    <source>
        <dbReference type="ARBA" id="ARBA00023012"/>
    </source>
</evidence>
<accession>A0ABU4Z923</accession>
<keyword evidence="8" id="KW-0902">Two-component regulatory system</keyword>
<dbReference type="EMBL" id="JAVIJC010000044">
    <property type="protein sequence ID" value="MDX8495747.1"/>
    <property type="molecule type" value="Genomic_DNA"/>
</dbReference>
<evidence type="ECO:0000256" key="5">
    <source>
        <dbReference type="ARBA" id="ARBA00022741"/>
    </source>
</evidence>
<dbReference type="GO" id="GO:0005524">
    <property type="term" value="F:ATP binding"/>
    <property type="evidence" value="ECO:0007669"/>
    <property type="project" value="UniProtKB-KW"/>
</dbReference>
<evidence type="ECO:0000256" key="1">
    <source>
        <dbReference type="ARBA" id="ARBA00000085"/>
    </source>
</evidence>
<dbReference type="InterPro" id="IPR003594">
    <property type="entry name" value="HATPase_dom"/>
</dbReference>
<reference evidence="11 12" key="1">
    <citation type="submission" date="2023-08" db="EMBL/GenBank/DDBJ databases">
        <title>Implementing the SeqCode for naming new Mesorhizobium species isolated from Vachellia karroo root nodules.</title>
        <authorList>
            <person name="Van Lill M."/>
        </authorList>
    </citation>
    <scope>NUCLEOTIDE SEQUENCE [LARGE SCALE GENOMIC DNA]</scope>
    <source>
        <strain evidence="11 12">VK22B</strain>
    </source>
</reference>
<keyword evidence="4" id="KW-0808">Transferase</keyword>
<evidence type="ECO:0000256" key="7">
    <source>
        <dbReference type="ARBA" id="ARBA00022840"/>
    </source>
</evidence>
<dbReference type="RefSeq" id="WP_320229471.1">
    <property type="nucleotide sequence ID" value="NZ_JAVIJC010000044.1"/>
</dbReference>
<dbReference type="EC" id="2.7.13.3" evidence="2"/>
<evidence type="ECO:0000256" key="3">
    <source>
        <dbReference type="ARBA" id="ARBA00022553"/>
    </source>
</evidence>
<dbReference type="InterPro" id="IPR005467">
    <property type="entry name" value="His_kinase_dom"/>
</dbReference>
<dbReference type="Proteomes" id="UP001271249">
    <property type="component" value="Unassembled WGS sequence"/>
</dbReference>
<dbReference type="SMART" id="SM00387">
    <property type="entry name" value="HATPase_c"/>
    <property type="match status" value="1"/>
</dbReference>
<evidence type="ECO:0000256" key="4">
    <source>
        <dbReference type="ARBA" id="ARBA00022679"/>
    </source>
</evidence>
<dbReference type="Gene3D" id="1.10.287.130">
    <property type="match status" value="1"/>
</dbReference>
<protein>
    <recommendedName>
        <fullName evidence="2">histidine kinase</fullName>
        <ecNumber evidence="2">2.7.13.3</ecNumber>
    </recommendedName>
</protein>
<evidence type="ECO:0000256" key="2">
    <source>
        <dbReference type="ARBA" id="ARBA00012438"/>
    </source>
</evidence>
<organism evidence="11 12">
    <name type="scientific">Mesorhizobium captivum</name>
    <dbReference type="NCBI Taxonomy" id="3072319"/>
    <lineage>
        <taxon>Bacteria</taxon>
        <taxon>Pseudomonadati</taxon>
        <taxon>Pseudomonadota</taxon>
        <taxon>Alphaproteobacteria</taxon>
        <taxon>Hyphomicrobiales</taxon>
        <taxon>Phyllobacteriaceae</taxon>
        <taxon>Mesorhizobium</taxon>
    </lineage>
</organism>
<dbReference type="PRINTS" id="PR00344">
    <property type="entry name" value="BCTRLSENSOR"/>
</dbReference>
<dbReference type="PANTHER" id="PTHR43065:SF10">
    <property type="entry name" value="PEROXIDE STRESS-ACTIVATED HISTIDINE KINASE MAK3"/>
    <property type="match status" value="1"/>
</dbReference>
<dbReference type="InterPro" id="IPR004358">
    <property type="entry name" value="Sig_transdc_His_kin-like_C"/>
</dbReference>
<evidence type="ECO:0000256" key="6">
    <source>
        <dbReference type="ARBA" id="ARBA00022777"/>
    </source>
</evidence>
<dbReference type="PANTHER" id="PTHR43065">
    <property type="entry name" value="SENSOR HISTIDINE KINASE"/>
    <property type="match status" value="1"/>
</dbReference>
<dbReference type="SUPFAM" id="SSF55874">
    <property type="entry name" value="ATPase domain of HSP90 chaperone/DNA topoisomerase II/histidine kinase"/>
    <property type="match status" value="1"/>
</dbReference>
<keyword evidence="12" id="KW-1185">Reference proteome</keyword>
<comment type="caution">
    <text evidence="11">The sequence shown here is derived from an EMBL/GenBank/DDBJ whole genome shotgun (WGS) entry which is preliminary data.</text>
</comment>
<feature type="coiled-coil region" evidence="9">
    <location>
        <begin position="27"/>
        <end position="54"/>
    </location>
</feature>
<evidence type="ECO:0000259" key="10">
    <source>
        <dbReference type="PROSITE" id="PS50109"/>
    </source>
</evidence>
<dbReference type="Pfam" id="PF02518">
    <property type="entry name" value="HATPase_c"/>
    <property type="match status" value="1"/>
</dbReference>
<dbReference type="PROSITE" id="PS50109">
    <property type="entry name" value="HIS_KIN"/>
    <property type="match status" value="1"/>
</dbReference>
<comment type="catalytic activity">
    <reaction evidence="1">
        <text>ATP + protein L-histidine = ADP + protein N-phospho-L-histidine.</text>
        <dbReference type="EC" id="2.7.13.3"/>
    </reaction>
</comment>
<dbReference type="Gene3D" id="3.30.565.10">
    <property type="entry name" value="Histidine kinase-like ATPase, C-terminal domain"/>
    <property type="match status" value="1"/>
</dbReference>
<dbReference type="InterPro" id="IPR036890">
    <property type="entry name" value="HATPase_C_sf"/>
</dbReference>